<keyword evidence="3" id="KW-1185">Reference proteome</keyword>
<dbReference type="SUPFAM" id="SSF53041">
    <property type="entry name" value="Resolvase-like"/>
    <property type="match status" value="1"/>
</dbReference>
<dbReference type="AlphaFoldDB" id="R3WB29"/>
<dbReference type="STRING" id="317735.RU98_GL002915"/>
<protein>
    <recommendedName>
        <fullName evidence="1">Resolvase/invertase-type recombinase catalytic domain-containing protein</fullName>
    </recommendedName>
</protein>
<dbReference type="eggNOG" id="COG1961">
    <property type="taxonomic scope" value="Bacteria"/>
</dbReference>
<dbReference type="InterPro" id="IPR006119">
    <property type="entry name" value="Resolv_N"/>
</dbReference>
<name>R3WB29_9ENTE</name>
<reference evidence="2 3" key="1">
    <citation type="submission" date="2013-02" db="EMBL/GenBank/DDBJ databases">
        <title>The Genome Sequence of Enterococcus caccae BAA-1240.</title>
        <authorList>
            <consortium name="The Broad Institute Genome Sequencing Platform"/>
            <consortium name="The Broad Institute Genome Sequencing Center for Infectious Disease"/>
            <person name="Earl A.M."/>
            <person name="Gilmore M.S."/>
            <person name="Lebreton F."/>
            <person name="Walker B."/>
            <person name="Young S.K."/>
            <person name="Zeng Q."/>
            <person name="Gargeya S."/>
            <person name="Fitzgerald M."/>
            <person name="Haas B."/>
            <person name="Abouelleil A."/>
            <person name="Alvarado L."/>
            <person name="Arachchi H.M."/>
            <person name="Berlin A.M."/>
            <person name="Chapman S.B."/>
            <person name="Dewar J."/>
            <person name="Goldberg J."/>
            <person name="Griggs A."/>
            <person name="Gujja S."/>
            <person name="Hansen M."/>
            <person name="Howarth C."/>
            <person name="Imamovic A."/>
            <person name="Larimer J."/>
            <person name="McCowan C."/>
            <person name="Murphy C."/>
            <person name="Neiman D."/>
            <person name="Pearson M."/>
            <person name="Priest M."/>
            <person name="Roberts A."/>
            <person name="Saif S."/>
            <person name="Shea T."/>
            <person name="Sisk P."/>
            <person name="Sykes S."/>
            <person name="Wortman J."/>
            <person name="Nusbaum C."/>
            <person name="Birren B."/>
        </authorList>
    </citation>
    <scope>NUCLEOTIDE SEQUENCE [LARGE SCALE GENOMIC DNA]</scope>
    <source>
        <strain evidence="2 3">ATCC BAA-1240</strain>
    </source>
</reference>
<comment type="caution">
    <text evidence="2">The sequence shown here is derived from an EMBL/GenBank/DDBJ whole genome shotgun (WGS) entry which is preliminary data.</text>
</comment>
<dbReference type="Gene3D" id="3.40.50.1390">
    <property type="entry name" value="Resolvase, N-terminal catalytic domain"/>
    <property type="match status" value="1"/>
</dbReference>
<dbReference type="EMBL" id="AJAU01000018">
    <property type="protein sequence ID" value="EOL45131.1"/>
    <property type="molecule type" value="Genomic_DNA"/>
</dbReference>
<evidence type="ECO:0000313" key="3">
    <source>
        <dbReference type="Proteomes" id="UP000013840"/>
    </source>
</evidence>
<organism evidence="2 3">
    <name type="scientific">Enterococcus caccae ATCC BAA-1240</name>
    <dbReference type="NCBI Taxonomy" id="1158612"/>
    <lineage>
        <taxon>Bacteria</taxon>
        <taxon>Bacillati</taxon>
        <taxon>Bacillota</taxon>
        <taxon>Bacilli</taxon>
        <taxon>Lactobacillales</taxon>
        <taxon>Enterococcaceae</taxon>
        <taxon>Enterococcus</taxon>
    </lineage>
</organism>
<dbReference type="PROSITE" id="PS51736">
    <property type="entry name" value="RECOMBINASES_3"/>
    <property type="match status" value="1"/>
</dbReference>
<dbReference type="GO" id="GO:0003677">
    <property type="term" value="F:DNA binding"/>
    <property type="evidence" value="ECO:0007669"/>
    <property type="project" value="InterPro"/>
</dbReference>
<gene>
    <name evidence="2" type="ORF">UC7_01937</name>
</gene>
<dbReference type="Pfam" id="PF00239">
    <property type="entry name" value="Resolvase"/>
    <property type="match status" value="1"/>
</dbReference>
<dbReference type="InterPro" id="IPR036162">
    <property type="entry name" value="Resolvase-like_N_sf"/>
</dbReference>
<evidence type="ECO:0000259" key="1">
    <source>
        <dbReference type="PROSITE" id="PS51736"/>
    </source>
</evidence>
<dbReference type="GO" id="GO:0000150">
    <property type="term" value="F:DNA strand exchange activity"/>
    <property type="evidence" value="ECO:0007669"/>
    <property type="project" value="InterPro"/>
</dbReference>
<evidence type="ECO:0000313" key="2">
    <source>
        <dbReference type="EMBL" id="EOL45131.1"/>
    </source>
</evidence>
<dbReference type="Proteomes" id="UP000013840">
    <property type="component" value="Unassembled WGS sequence"/>
</dbReference>
<accession>R3WB29</accession>
<feature type="domain" description="Resolvase/invertase-type recombinase catalytic" evidence="1">
    <location>
        <begin position="2"/>
        <end position="60"/>
    </location>
</feature>
<sequence length="60" mass="6880">MKYTGYARISTKSQELNRQLDSLEKYNCDEILTEKISGTKASRPQLDKLKESVREGDTLV</sequence>
<dbReference type="PATRIC" id="fig|1158612.3.peg.1913"/>
<proteinExistence type="predicted"/>